<dbReference type="HOGENOM" id="CLU_029307_12_3_1"/>
<organism evidence="2 3">
    <name type="scientific">Solanum tuberosum</name>
    <name type="common">Potato</name>
    <dbReference type="NCBI Taxonomy" id="4113"/>
    <lineage>
        <taxon>Eukaryota</taxon>
        <taxon>Viridiplantae</taxon>
        <taxon>Streptophyta</taxon>
        <taxon>Embryophyta</taxon>
        <taxon>Tracheophyta</taxon>
        <taxon>Spermatophyta</taxon>
        <taxon>Magnoliopsida</taxon>
        <taxon>eudicotyledons</taxon>
        <taxon>Gunneridae</taxon>
        <taxon>Pentapetalae</taxon>
        <taxon>asterids</taxon>
        <taxon>lamiids</taxon>
        <taxon>Solanales</taxon>
        <taxon>Solanaceae</taxon>
        <taxon>Solanoideae</taxon>
        <taxon>Solaneae</taxon>
        <taxon>Solanum</taxon>
    </lineage>
</organism>
<feature type="compositionally biased region" description="Low complexity" evidence="1">
    <location>
        <begin position="263"/>
        <end position="279"/>
    </location>
</feature>
<dbReference type="EnsemblPlants" id="PGSC0003DMT400097736">
    <property type="protein sequence ID" value="PGSC0003DMT400097736"/>
    <property type="gene ID" value="PGSC0003DMG400047307"/>
</dbReference>
<reference evidence="2" key="2">
    <citation type="submission" date="2015-06" db="UniProtKB">
        <authorList>
            <consortium name="EnsemblPlants"/>
        </authorList>
    </citation>
    <scope>IDENTIFICATION</scope>
    <source>
        <strain evidence="2">DM1-3 516 R44</strain>
    </source>
</reference>
<evidence type="ECO:0000313" key="3">
    <source>
        <dbReference type="Proteomes" id="UP000011115"/>
    </source>
</evidence>
<evidence type="ECO:0000313" key="2">
    <source>
        <dbReference type="EnsemblPlants" id="PGSC0003DMT400097736"/>
    </source>
</evidence>
<feature type="region of interest" description="Disordered" evidence="1">
    <location>
        <begin position="260"/>
        <end position="279"/>
    </location>
</feature>
<dbReference type="Proteomes" id="UP000011115">
    <property type="component" value="Unassembled WGS sequence"/>
</dbReference>
<keyword evidence="3" id="KW-1185">Reference proteome</keyword>
<dbReference type="AlphaFoldDB" id="M1E1B3"/>
<accession>M1E1B3</accession>
<reference evidence="3" key="1">
    <citation type="journal article" date="2011" name="Nature">
        <title>Genome sequence and analysis of the tuber crop potato.</title>
        <authorList>
            <consortium name="The Potato Genome Sequencing Consortium"/>
        </authorList>
    </citation>
    <scope>NUCLEOTIDE SEQUENCE [LARGE SCALE GENOMIC DNA]</scope>
    <source>
        <strain evidence="3">cv. DM1-3 516 R44</strain>
    </source>
</reference>
<dbReference type="PaxDb" id="4113-PGSC0003DMT400097736"/>
<sequence>MAKMMTQLDILVKNVMGACAKSVNVVGVGGVNPDEARARGIVINEEATASTIKSKKAPPMGGKGKGKALVFERPEHNSSSDGESFDYQGLLSEPEDDQLLQIRRAENRTKALQDPSRIQEPTPPTAYLVQALAQTVVPAPPVQGHPLRLFNKLKVEGVRTILKEKRFSTDGVVDRYPNLWDTLQFHRFEIFTRPRGPYIPTWVREFYTTYSDLVAKEKKQATAFKPCIEVEYTRDEAYSMRAALVDTSLEVDIDSLPAEEALPTPALGPSGTSTSTPSQAPSFFAASLPPRAAAGTTAIRTPITQAMLLKMGHLAHSADVRASRIEAEVPWMIERVITDVLTPLKASIDALSTRVDVFERGHVDIHDDLSAEIPAFAKVPLATTKDNIMEDVIAARYEAETDEEHLGERDAAIYEDLADLEGAMLET</sequence>
<dbReference type="PANTHER" id="PTHR33180:SF31">
    <property type="entry name" value="POLYPROTEIN PROTEIN"/>
    <property type="match status" value="1"/>
</dbReference>
<dbReference type="PANTHER" id="PTHR33180">
    <property type="entry name" value="PHOTOSYSTEM II CP43 REACTION CENTER PROTEIN"/>
    <property type="match status" value="1"/>
</dbReference>
<proteinExistence type="predicted"/>
<evidence type="ECO:0000256" key="1">
    <source>
        <dbReference type="SAM" id="MobiDB-lite"/>
    </source>
</evidence>
<protein>
    <submittedName>
        <fullName evidence="2">Polyprotein protein</fullName>
    </submittedName>
</protein>
<dbReference type="Gramene" id="PGSC0003DMT400097736">
    <property type="protein sequence ID" value="PGSC0003DMT400097736"/>
    <property type="gene ID" value="PGSC0003DMG400047307"/>
</dbReference>
<name>M1E1B3_SOLTU</name>
<dbReference type="InParanoid" id="M1E1B3"/>